<dbReference type="AlphaFoldDB" id="A0A067ESJ1"/>
<dbReference type="InterPro" id="IPR017930">
    <property type="entry name" value="Myb_dom"/>
</dbReference>
<organism evidence="10 11">
    <name type="scientific">Citrus sinensis</name>
    <name type="common">Sweet orange</name>
    <name type="synonym">Citrus aurantium var. sinensis</name>
    <dbReference type="NCBI Taxonomy" id="2711"/>
    <lineage>
        <taxon>Eukaryota</taxon>
        <taxon>Viridiplantae</taxon>
        <taxon>Streptophyta</taxon>
        <taxon>Embryophyta</taxon>
        <taxon>Tracheophyta</taxon>
        <taxon>Spermatophyta</taxon>
        <taxon>Magnoliopsida</taxon>
        <taxon>eudicotyledons</taxon>
        <taxon>Gunneridae</taxon>
        <taxon>Pentapetalae</taxon>
        <taxon>rosids</taxon>
        <taxon>malvids</taxon>
        <taxon>Sapindales</taxon>
        <taxon>Rutaceae</taxon>
        <taxon>Aurantioideae</taxon>
        <taxon>Citrus</taxon>
    </lineage>
</organism>
<comment type="subcellular location">
    <subcellularLocation>
        <location evidence="1">Nucleus</location>
    </subcellularLocation>
</comment>
<dbReference type="PROSITE" id="PS51294">
    <property type="entry name" value="HTH_MYB"/>
    <property type="match status" value="1"/>
</dbReference>
<dbReference type="SUPFAM" id="SSF46689">
    <property type="entry name" value="Homeodomain-like"/>
    <property type="match status" value="2"/>
</dbReference>
<dbReference type="FunFam" id="1.10.10.60:FF:000009">
    <property type="entry name" value="transcription factor MYB1R1"/>
    <property type="match status" value="1"/>
</dbReference>
<keyword evidence="4" id="KW-0804">Transcription</keyword>
<dbReference type="InterPro" id="IPR001005">
    <property type="entry name" value="SANT/Myb"/>
</dbReference>
<dbReference type="CDD" id="cd00167">
    <property type="entry name" value="SANT"/>
    <property type="match status" value="2"/>
</dbReference>
<sequence length="232" mass="26371">MIHNKIDYSYSASTSSSWTREEDKLFERALVTFPEETPGRWERIARQVPGKSSVDVQRRYDDLVLDLRKIEAGLVELPGYEDEMDSPGRVAESGASLGNNSNRSRDRETERRKGVPWTAEEHRLFLIGLEKYGKGDWRSISRNAVVSRTPTQVASHAQKYFLRMNSVRKDKKRSSIHDITTVDAAGSSSQSYDPSWVGPLTDQLETHRLGSPSDFNDQGRSIGGYHSFRFPM</sequence>
<dbReference type="Pfam" id="PF00249">
    <property type="entry name" value="Myb_DNA-binding"/>
    <property type="match status" value="1"/>
</dbReference>
<feature type="domain" description="HTH myb-type" evidence="9">
    <location>
        <begin position="109"/>
        <end position="165"/>
    </location>
</feature>
<keyword evidence="2" id="KW-0805">Transcription regulation</keyword>
<evidence type="ECO:0000256" key="1">
    <source>
        <dbReference type="ARBA" id="ARBA00004123"/>
    </source>
</evidence>
<evidence type="ECO:0000259" key="8">
    <source>
        <dbReference type="PROSITE" id="PS51293"/>
    </source>
</evidence>
<dbReference type="eggNOG" id="KOG0724">
    <property type="taxonomic scope" value="Eukaryota"/>
</dbReference>
<evidence type="ECO:0000256" key="4">
    <source>
        <dbReference type="ARBA" id="ARBA00023163"/>
    </source>
</evidence>
<reference evidence="10 11" key="1">
    <citation type="submission" date="2014-04" db="EMBL/GenBank/DDBJ databases">
        <authorList>
            <consortium name="International Citrus Genome Consortium"/>
            <person name="Gmitter F."/>
            <person name="Chen C."/>
            <person name="Farmerie W."/>
            <person name="Harkins T."/>
            <person name="Desany B."/>
            <person name="Mohiuddin M."/>
            <person name="Kodira C."/>
            <person name="Borodovsky M."/>
            <person name="Lomsadze A."/>
            <person name="Burns P."/>
            <person name="Jenkins J."/>
            <person name="Prochnik S."/>
            <person name="Shu S."/>
            <person name="Chapman J."/>
            <person name="Pitluck S."/>
            <person name="Schmutz J."/>
            <person name="Rokhsar D."/>
        </authorList>
    </citation>
    <scope>NUCLEOTIDE SEQUENCE</scope>
</reference>
<evidence type="ECO:0000259" key="7">
    <source>
        <dbReference type="PROSITE" id="PS50090"/>
    </source>
</evidence>
<evidence type="ECO:0000259" key="9">
    <source>
        <dbReference type="PROSITE" id="PS51294"/>
    </source>
</evidence>
<accession>A0A067ESJ1</accession>
<dbReference type="SMART" id="SM00717">
    <property type="entry name" value="SANT"/>
    <property type="match status" value="2"/>
</dbReference>
<dbReference type="InterPro" id="IPR009057">
    <property type="entry name" value="Homeodomain-like_sf"/>
</dbReference>
<dbReference type="FunFam" id="1.10.10.60:FF:000154">
    <property type="entry name" value="Transcription factor SRM1"/>
    <property type="match status" value="1"/>
</dbReference>
<feature type="domain" description="Myb-like" evidence="7">
    <location>
        <begin position="109"/>
        <end position="161"/>
    </location>
</feature>
<keyword evidence="5" id="KW-0539">Nucleus</keyword>
<feature type="region of interest" description="Disordered" evidence="6">
    <location>
        <begin position="81"/>
        <end position="114"/>
    </location>
</feature>
<dbReference type="NCBIfam" id="TIGR01557">
    <property type="entry name" value="myb_SHAQKYF"/>
    <property type="match status" value="1"/>
</dbReference>
<dbReference type="PaxDb" id="2711-XP_006487909.1"/>
<evidence type="ECO:0000313" key="11">
    <source>
        <dbReference type="Proteomes" id="UP000027120"/>
    </source>
</evidence>
<dbReference type="InterPro" id="IPR006447">
    <property type="entry name" value="Myb_dom_plants"/>
</dbReference>
<dbReference type="PROSITE" id="PS50090">
    <property type="entry name" value="MYB_LIKE"/>
    <property type="match status" value="2"/>
</dbReference>
<keyword evidence="3" id="KW-0238">DNA-binding</keyword>
<evidence type="ECO:0000256" key="6">
    <source>
        <dbReference type="SAM" id="MobiDB-lite"/>
    </source>
</evidence>
<dbReference type="Gene3D" id="1.10.10.60">
    <property type="entry name" value="Homeodomain-like"/>
    <property type="match status" value="2"/>
</dbReference>
<evidence type="ECO:0000256" key="5">
    <source>
        <dbReference type="ARBA" id="ARBA00023242"/>
    </source>
</evidence>
<dbReference type="EMBL" id="KK784954">
    <property type="protein sequence ID" value="KDO58134.1"/>
    <property type="molecule type" value="Genomic_DNA"/>
</dbReference>
<gene>
    <name evidence="10" type="ORF">CISIN_1g026855mg</name>
</gene>
<dbReference type="GO" id="GO:0010468">
    <property type="term" value="P:regulation of gene expression"/>
    <property type="evidence" value="ECO:0007669"/>
    <property type="project" value="UniProtKB-ARBA"/>
</dbReference>
<dbReference type="GO" id="GO:0003677">
    <property type="term" value="F:DNA binding"/>
    <property type="evidence" value="ECO:0007669"/>
    <property type="project" value="UniProtKB-KW"/>
</dbReference>
<proteinExistence type="predicted"/>
<dbReference type="Proteomes" id="UP000027120">
    <property type="component" value="Unassembled WGS sequence"/>
</dbReference>
<evidence type="ECO:0000313" key="10">
    <source>
        <dbReference type="EMBL" id="KDO58134.1"/>
    </source>
</evidence>
<dbReference type="GO" id="GO:0005634">
    <property type="term" value="C:nucleus"/>
    <property type="evidence" value="ECO:0007669"/>
    <property type="project" value="UniProtKB-SubCell"/>
</dbReference>
<name>A0A067ESJ1_CITSI</name>
<keyword evidence="11" id="KW-1185">Reference proteome</keyword>
<dbReference type="STRING" id="2711.A0A067ESJ1"/>
<evidence type="ECO:0000256" key="2">
    <source>
        <dbReference type="ARBA" id="ARBA00023015"/>
    </source>
</evidence>
<dbReference type="PROSITE" id="PS51293">
    <property type="entry name" value="SANT"/>
    <property type="match status" value="1"/>
</dbReference>
<dbReference type="Pfam" id="PF23082">
    <property type="entry name" value="Myb_DNA-binding_2"/>
    <property type="match status" value="1"/>
</dbReference>
<feature type="domain" description="Myb-like" evidence="7">
    <location>
        <begin position="16"/>
        <end position="64"/>
    </location>
</feature>
<dbReference type="InterPro" id="IPR017884">
    <property type="entry name" value="SANT_dom"/>
</dbReference>
<feature type="compositionally biased region" description="Basic and acidic residues" evidence="6">
    <location>
        <begin position="103"/>
        <end position="114"/>
    </location>
</feature>
<protein>
    <submittedName>
        <fullName evidence="10">Uncharacterized protein</fullName>
    </submittedName>
</protein>
<feature type="domain" description="SANT" evidence="8">
    <location>
        <begin position="117"/>
        <end position="165"/>
    </location>
</feature>
<dbReference type="PANTHER" id="PTHR44042">
    <property type="entry name" value="DUPLICATED HOMEODOMAIN-LIKE SUPERFAMILY PROTEIN-RELATED"/>
    <property type="match status" value="1"/>
</dbReference>
<dbReference type="PANTHER" id="PTHR44042:SF67">
    <property type="entry name" value="MYB-LIKE PROTEIN I"/>
    <property type="match status" value="1"/>
</dbReference>
<evidence type="ECO:0000256" key="3">
    <source>
        <dbReference type="ARBA" id="ARBA00023125"/>
    </source>
</evidence>